<evidence type="ECO:0000313" key="3">
    <source>
        <dbReference type="EMBL" id="KAK9922338.1"/>
    </source>
</evidence>
<sequence length="111" mass="12146">MKRTQFIGLIIRVLILSSLLSFVSVLRHTPTIFSLFQSQQPSHSAAPSFDAAAAILLYAADPKSGEDQQTPPRNRSCPRCSHTNPLPQITASPIVPHLQLSSSRASLFHLD</sequence>
<feature type="compositionally biased region" description="Polar residues" evidence="1">
    <location>
        <begin position="81"/>
        <end position="91"/>
    </location>
</feature>
<keyword evidence="2" id="KW-1133">Transmembrane helix</keyword>
<dbReference type="Proteomes" id="UP001457282">
    <property type="component" value="Unassembled WGS sequence"/>
</dbReference>
<evidence type="ECO:0000256" key="1">
    <source>
        <dbReference type="SAM" id="MobiDB-lite"/>
    </source>
</evidence>
<evidence type="ECO:0000256" key="2">
    <source>
        <dbReference type="SAM" id="Phobius"/>
    </source>
</evidence>
<accession>A0AAW1WE61</accession>
<protein>
    <submittedName>
        <fullName evidence="3">Uncharacterized protein</fullName>
    </submittedName>
</protein>
<keyword evidence="2" id="KW-0472">Membrane</keyword>
<dbReference type="EMBL" id="JBEDUW010000006">
    <property type="protein sequence ID" value="KAK9922338.1"/>
    <property type="molecule type" value="Genomic_DNA"/>
</dbReference>
<feature type="transmembrane region" description="Helical" evidence="2">
    <location>
        <begin position="6"/>
        <end position="26"/>
    </location>
</feature>
<comment type="caution">
    <text evidence="3">The sequence shown here is derived from an EMBL/GenBank/DDBJ whole genome shotgun (WGS) entry which is preliminary data.</text>
</comment>
<keyword evidence="2" id="KW-0812">Transmembrane</keyword>
<feature type="region of interest" description="Disordered" evidence="1">
    <location>
        <begin position="63"/>
        <end position="93"/>
    </location>
</feature>
<organism evidence="3 4">
    <name type="scientific">Rubus argutus</name>
    <name type="common">Southern blackberry</name>
    <dbReference type="NCBI Taxonomy" id="59490"/>
    <lineage>
        <taxon>Eukaryota</taxon>
        <taxon>Viridiplantae</taxon>
        <taxon>Streptophyta</taxon>
        <taxon>Embryophyta</taxon>
        <taxon>Tracheophyta</taxon>
        <taxon>Spermatophyta</taxon>
        <taxon>Magnoliopsida</taxon>
        <taxon>eudicotyledons</taxon>
        <taxon>Gunneridae</taxon>
        <taxon>Pentapetalae</taxon>
        <taxon>rosids</taxon>
        <taxon>fabids</taxon>
        <taxon>Rosales</taxon>
        <taxon>Rosaceae</taxon>
        <taxon>Rosoideae</taxon>
        <taxon>Rosoideae incertae sedis</taxon>
        <taxon>Rubus</taxon>
    </lineage>
</organism>
<gene>
    <name evidence="3" type="ORF">M0R45_030806</name>
</gene>
<evidence type="ECO:0000313" key="4">
    <source>
        <dbReference type="Proteomes" id="UP001457282"/>
    </source>
</evidence>
<reference evidence="3 4" key="1">
    <citation type="journal article" date="2023" name="G3 (Bethesda)">
        <title>A chromosome-length genome assembly and annotation of blackberry (Rubus argutus, cv. 'Hillquist').</title>
        <authorList>
            <person name="Bruna T."/>
            <person name="Aryal R."/>
            <person name="Dudchenko O."/>
            <person name="Sargent D.J."/>
            <person name="Mead D."/>
            <person name="Buti M."/>
            <person name="Cavallini A."/>
            <person name="Hytonen T."/>
            <person name="Andres J."/>
            <person name="Pham M."/>
            <person name="Weisz D."/>
            <person name="Mascagni F."/>
            <person name="Usai G."/>
            <person name="Natali L."/>
            <person name="Bassil N."/>
            <person name="Fernandez G.E."/>
            <person name="Lomsadze A."/>
            <person name="Armour M."/>
            <person name="Olukolu B."/>
            <person name="Poorten T."/>
            <person name="Britton C."/>
            <person name="Davik J."/>
            <person name="Ashrafi H."/>
            <person name="Aiden E.L."/>
            <person name="Borodovsky M."/>
            <person name="Worthington M."/>
        </authorList>
    </citation>
    <scope>NUCLEOTIDE SEQUENCE [LARGE SCALE GENOMIC DNA]</scope>
    <source>
        <strain evidence="3">PI 553951</strain>
    </source>
</reference>
<name>A0AAW1WE61_RUBAR</name>
<dbReference type="AlphaFoldDB" id="A0AAW1WE61"/>
<proteinExistence type="predicted"/>
<keyword evidence="4" id="KW-1185">Reference proteome</keyword>